<proteinExistence type="predicted"/>
<protein>
    <recommendedName>
        <fullName evidence="3">Aminotransferase-like plant mobile domain-containing protein</fullName>
    </recommendedName>
</protein>
<keyword evidence="2" id="KW-1185">Reference proteome</keyword>
<accession>A0ABR0P130</accession>
<evidence type="ECO:0000313" key="2">
    <source>
        <dbReference type="Proteomes" id="UP001358586"/>
    </source>
</evidence>
<name>A0ABR0P130_GOSAR</name>
<dbReference type="PANTHER" id="PTHR46033:SF8">
    <property type="entry name" value="PROTEIN MAINTENANCE OF MERISTEMS-LIKE"/>
    <property type="match status" value="1"/>
</dbReference>
<comment type="caution">
    <text evidence="1">The sequence shown here is derived from an EMBL/GenBank/DDBJ whole genome shotgun (WGS) entry which is preliminary data.</text>
</comment>
<dbReference type="InterPro" id="IPR044824">
    <property type="entry name" value="MAIN-like"/>
</dbReference>
<organism evidence="1 2">
    <name type="scientific">Gossypium arboreum</name>
    <name type="common">Tree cotton</name>
    <name type="synonym">Gossypium nanking</name>
    <dbReference type="NCBI Taxonomy" id="29729"/>
    <lineage>
        <taxon>Eukaryota</taxon>
        <taxon>Viridiplantae</taxon>
        <taxon>Streptophyta</taxon>
        <taxon>Embryophyta</taxon>
        <taxon>Tracheophyta</taxon>
        <taxon>Spermatophyta</taxon>
        <taxon>Magnoliopsida</taxon>
        <taxon>eudicotyledons</taxon>
        <taxon>Gunneridae</taxon>
        <taxon>Pentapetalae</taxon>
        <taxon>rosids</taxon>
        <taxon>malvids</taxon>
        <taxon>Malvales</taxon>
        <taxon>Malvaceae</taxon>
        <taxon>Malvoideae</taxon>
        <taxon>Gossypium</taxon>
    </lineage>
</organism>
<gene>
    <name evidence="1" type="ORF">PVK06_027700</name>
</gene>
<dbReference type="EMBL" id="JARKNE010000008">
    <property type="protein sequence ID" value="KAK5812273.1"/>
    <property type="molecule type" value="Genomic_DNA"/>
</dbReference>
<sequence length="154" mass="17967">MSTLVKRWHSETYTFYLLCGECNITLQDVELQLRLRVEDVAITSSRIGKSETLILYRQMIEAYPGEEFVWMSYVASHVAGVIPQSAYHHSYIWCIIALVLNFSTIKWCNKDRILRKFRCKQDVLDVLINFNNVNDINKRGNMQRIGDWVINSGS</sequence>
<evidence type="ECO:0008006" key="3">
    <source>
        <dbReference type="Google" id="ProtNLM"/>
    </source>
</evidence>
<dbReference type="Proteomes" id="UP001358586">
    <property type="component" value="Chromosome 8"/>
</dbReference>
<reference evidence="1 2" key="1">
    <citation type="submission" date="2023-03" db="EMBL/GenBank/DDBJ databases">
        <title>WGS of Gossypium arboreum.</title>
        <authorList>
            <person name="Yu D."/>
        </authorList>
    </citation>
    <scope>NUCLEOTIDE SEQUENCE [LARGE SCALE GENOMIC DNA]</scope>
    <source>
        <tissue evidence="1">Leaf</tissue>
    </source>
</reference>
<evidence type="ECO:0000313" key="1">
    <source>
        <dbReference type="EMBL" id="KAK5812273.1"/>
    </source>
</evidence>
<dbReference type="PANTHER" id="PTHR46033">
    <property type="entry name" value="PROTEIN MAIN-LIKE 2"/>
    <property type="match status" value="1"/>
</dbReference>